<dbReference type="NCBIfam" id="TIGR00468">
    <property type="entry name" value="pheS"/>
    <property type="match status" value="1"/>
</dbReference>
<evidence type="ECO:0000256" key="7">
    <source>
        <dbReference type="ARBA" id="ARBA00022741"/>
    </source>
</evidence>
<name>A0A8B9VQ96_9AVES</name>
<evidence type="ECO:0000256" key="8">
    <source>
        <dbReference type="ARBA" id="ARBA00022840"/>
    </source>
</evidence>
<dbReference type="PANTHER" id="PTHR11538">
    <property type="entry name" value="PHENYLALANYL-TRNA SYNTHETASE"/>
    <property type="match status" value="1"/>
</dbReference>
<keyword evidence="8" id="KW-0067">ATP-binding</keyword>
<keyword evidence="9" id="KW-0460">Magnesium</keyword>
<comment type="subcellular location">
    <subcellularLocation>
        <location evidence="1">Cytoplasm</location>
    </subcellularLocation>
</comment>
<evidence type="ECO:0000256" key="1">
    <source>
        <dbReference type="ARBA" id="ARBA00004496"/>
    </source>
</evidence>
<dbReference type="InterPro" id="IPR006195">
    <property type="entry name" value="aa-tRNA-synth_II"/>
</dbReference>
<dbReference type="Ensembl" id="ENSAZOT00000027542.1">
    <property type="protein sequence ID" value="ENSAZOP00000025687.1"/>
    <property type="gene ID" value="ENSAZOG00000016435.1"/>
</dbReference>
<keyword evidence="11" id="KW-0030">Aminoacyl-tRNA synthetase</keyword>
<evidence type="ECO:0000256" key="9">
    <source>
        <dbReference type="ARBA" id="ARBA00022842"/>
    </source>
</evidence>
<evidence type="ECO:0000256" key="4">
    <source>
        <dbReference type="ARBA" id="ARBA00022490"/>
    </source>
</evidence>
<feature type="domain" description="Aminoacyl-transfer RNA synthetases class-II family profile" evidence="12">
    <location>
        <begin position="220"/>
        <end position="430"/>
    </location>
</feature>
<evidence type="ECO:0000256" key="10">
    <source>
        <dbReference type="ARBA" id="ARBA00022917"/>
    </source>
</evidence>
<evidence type="ECO:0000256" key="11">
    <source>
        <dbReference type="ARBA" id="ARBA00023146"/>
    </source>
</evidence>
<evidence type="ECO:0000256" key="6">
    <source>
        <dbReference type="ARBA" id="ARBA00022723"/>
    </source>
</evidence>
<dbReference type="FunFam" id="1.10.10.2320:FF:000001">
    <property type="entry name" value="phenylalanine--tRNA ligase alpha subunit"/>
    <property type="match status" value="1"/>
</dbReference>
<dbReference type="InterPro" id="IPR040724">
    <property type="entry name" value="PheRS_DBD1"/>
</dbReference>
<evidence type="ECO:0000313" key="14">
    <source>
        <dbReference type="Proteomes" id="UP000694549"/>
    </source>
</evidence>
<dbReference type="GO" id="GO:0009328">
    <property type="term" value="C:phenylalanine-tRNA ligase complex"/>
    <property type="evidence" value="ECO:0007669"/>
    <property type="project" value="TreeGrafter"/>
</dbReference>
<keyword evidence="5" id="KW-0436">Ligase</keyword>
<dbReference type="InterPro" id="IPR040725">
    <property type="entry name" value="PheRS_DBD3"/>
</dbReference>
<keyword evidence="14" id="KW-1185">Reference proteome</keyword>
<dbReference type="GO" id="GO:0004826">
    <property type="term" value="F:phenylalanine-tRNA ligase activity"/>
    <property type="evidence" value="ECO:0007669"/>
    <property type="project" value="UniProtKB-EC"/>
</dbReference>
<evidence type="ECO:0000256" key="3">
    <source>
        <dbReference type="ARBA" id="ARBA00012814"/>
    </source>
</evidence>
<dbReference type="InterPro" id="IPR045864">
    <property type="entry name" value="aa-tRNA-synth_II/BPL/LPL"/>
</dbReference>
<dbReference type="Gene3D" id="1.10.10.2330">
    <property type="match status" value="1"/>
</dbReference>
<dbReference type="Gene3D" id="3.30.1370.240">
    <property type="match status" value="1"/>
</dbReference>
<dbReference type="Pfam" id="PF18553">
    <property type="entry name" value="PheRS_DBD3"/>
    <property type="match status" value="1"/>
</dbReference>
<dbReference type="GO" id="GO:0046872">
    <property type="term" value="F:metal ion binding"/>
    <property type="evidence" value="ECO:0007669"/>
    <property type="project" value="UniProtKB-KW"/>
</dbReference>
<dbReference type="Gene3D" id="1.10.10.2320">
    <property type="match status" value="1"/>
</dbReference>
<dbReference type="GO" id="GO:0000049">
    <property type="term" value="F:tRNA binding"/>
    <property type="evidence" value="ECO:0007669"/>
    <property type="project" value="InterPro"/>
</dbReference>
<evidence type="ECO:0000313" key="13">
    <source>
        <dbReference type="Ensembl" id="ENSAZOP00000025687.1"/>
    </source>
</evidence>
<organism evidence="13 14">
    <name type="scientific">Anas zonorhyncha</name>
    <name type="common">Eastern spot-billed duck</name>
    <dbReference type="NCBI Taxonomy" id="75864"/>
    <lineage>
        <taxon>Eukaryota</taxon>
        <taxon>Metazoa</taxon>
        <taxon>Chordata</taxon>
        <taxon>Craniata</taxon>
        <taxon>Vertebrata</taxon>
        <taxon>Euteleostomi</taxon>
        <taxon>Archelosauria</taxon>
        <taxon>Archosauria</taxon>
        <taxon>Dinosauria</taxon>
        <taxon>Saurischia</taxon>
        <taxon>Theropoda</taxon>
        <taxon>Coelurosauria</taxon>
        <taxon>Aves</taxon>
        <taxon>Neognathae</taxon>
        <taxon>Galloanserae</taxon>
        <taxon>Anseriformes</taxon>
        <taxon>Anatidae</taxon>
        <taxon>Anatinae</taxon>
        <taxon>Anas</taxon>
    </lineage>
</organism>
<dbReference type="Proteomes" id="UP000694549">
    <property type="component" value="Unplaced"/>
</dbReference>
<dbReference type="InterPro" id="IPR002319">
    <property type="entry name" value="Phenylalanyl-tRNA_Synthase"/>
</dbReference>
<dbReference type="Pfam" id="PF18554">
    <property type="entry name" value="PheRS_DBD2"/>
    <property type="match status" value="1"/>
</dbReference>
<keyword evidence="6" id="KW-0479">Metal-binding</keyword>
<dbReference type="PROSITE" id="PS50862">
    <property type="entry name" value="AA_TRNA_LIGASE_II"/>
    <property type="match status" value="1"/>
</dbReference>
<evidence type="ECO:0000256" key="2">
    <source>
        <dbReference type="ARBA" id="ARBA00006703"/>
    </source>
</evidence>
<dbReference type="CDD" id="cd00496">
    <property type="entry name" value="PheRS_alpha_core"/>
    <property type="match status" value="1"/>
</dbReference>
<dbReference type="GO" id="GO:0006432">
    <property type="term" value="P:phenylalanyl-tRNA aminoacylation"/>
    <property type="evidence" value="ECO:0007669"/>
    <property type="project" value="InterPro"/>
</dbReference>
<dbReference type="InterPro" id="IPR040586">
    <property type="entry name" value="PheRS_DBD2"/>
</dbReference>
<proteinExistence type="inferred from homology"/>
<dbReference type="GO" id="GO:0005524">
    <property type="term" value="F:ATP binding"/>
    <property type="evidence" value="ECO:0007669"/>
    <property type="project" value="UniProtKB-KW"/>
</dbReference>
<keyword evidence="10" id="KW-0648">Protein biosynthesis</keyword>
<evidence type="ECO:0000256" key="5">
    <source>
        <dbReference type="ARBA" id="ARBA00022598"/>
    </source>
</evidence>
<keyword evidence="4" id="KW-0963">Cytoplasm</keyword>
<dbReference type="PANTHER" id="PTHR11538:SF40">
    <property type="entry name" value="PHENYLALANINE--TRNA LIGASE ALPHA SUBUNIT"/>
    <property type="match status" value="1"/>
</dbReference>
<dbReference type="AlphaFoldDB" id="A0A8B9VQ96"/>
<dbReference type="Pfam" id="PF18552">
    <property type="entry name" value="PheRS_DBD1"/>
    <property type="match status" value="1"/>
</dbReference>
<comment type="similarity">
    <text evidence="2">Belongs to the class-II aminoacyl-tRNA synthetase family. Phe-tRNA synthetase alpha subunit type 2 subfamily.</text>
</comment>
<dbReference type="InterPro" id="IPR004529">
    <property type="entry name" value="Phe-tRNA-synth_IIc_asu"/>
</dbReference>
<accession>A0A8B9VQ96</accession>
<reference evidence="13" key="1">
    <citation type="submission" date="2025-08" db="UniProtKB">
        <authorList>
            <consortium name="Ensembl"/>
        </authorList>
    </citation>
    <scope>IDENTIFICATION</scope>
</reference>
<dbReference type="SUPFAM" id="SSF55681">
    <property type="entry name" value="Class II aaRS and biotin synthetases"/>
    <property type="match status" value="1"/>
</dbReference>
<sequence length="430" mass="48041">MSPSVAELLLQRLEREPPGPGGGLCSLEAAAALGLDHQTLVGAVKSLQALGEVIEAEARAATRWELSEEGAEVLRAGSPEVRLFRSLPPEGLPQSDAMKLPGAQVGFSKAMANKWLRLDKAAPGGPRIFRAVEAVQDAVQDGLRRVQEGDAAGLPERERNELKRRKLLLEVGAPTFPPPPQNDPITPPCRGSWRQLPFKPYNFSALGLPPACGHLHPLLKVRSQLRQIFLEMGFTEMPTDNFVESSFWNFDALFQPQQHPARDQHDTFFLQGPPPRYKYEWKVEEARKNLLRTHTTSASARALYHLACQEKFTPVKYFSIDRVFRNESLDATHLAEFHQVEGVVADRGLTLGHLMGTLREFFTKLGITKLRFKPAYNPYTEPSMEVFSYHEGLKKWVEVGNSGVFRPELLLPMGLPENVSVIAWGLSLER</sequence>
<dbReference type="Pfam" id="PF01409">
    <property type="entry name" value="tRNA-synt_2d"/>
    <property type="match status" value="1"/>
</dbReference>
<reference evidence="13" key="2">
    <citation type="submission" date="2025-09" db="UniProtKB">
        <authorList>
            <consortium name="Ensembl"/>
        </authorList>
    </citation>
    <scope>IDENTIFICATION</scope>
</reference>
<keyword evidence="7" id="KW-0547">Nucleotide-binding</keyword>
<dbReference type="GO" id="GO:0005829">
    <property type="term" value="C:cytosol"/>
    <property type="evidence" value="ECO:0007669"/>
    <property type="project" value="TreeGrafter"/>
</dbReference>
<evidence type="ECO:0000259" key="12">
    <source>
        <dbReference type="PROSITE" id="PS50862"/>
    </source>
</evidence>
<dbReference type="Gene3D" id="3.30.930.10">
    <property type="entry name" value="Bira Bifunctional Protein, Domain 2"/>
    <property type="match status" value="1"/>
</dbReference>
<dbReference type="EC" id="6.1.1.20" evidence="3"/>
<protein>
    <recommendedName>
        <fullName evidence="3">phenylalanine--tRNA ligase</fullName>
        <ecNumber evidence="3">6.1.1.20</ecNumber>
    </recommendedName>
</protein>